<accession>A0A8H4KW94</accession>
<gene>
    <name evidence="2" type="ORF">FALBO_15402</name>
</gene>
<comment type="caution">
    <text evidence="2">The sequence shown here is derived from an EMBL/GenBank/DDBJ whole genome shotgun (WGS) entry which is preliminary data.</text>
</comment>
<dbReference type="InterPro" id="IPR013097">
    <property type="entry name" value="Dabb"/>
</dbReference>
<dbReference type="AlphaFoldDB" id="A0A8H4KW94"/>
<evidence type="ECO:0000313" key="2">
    <source>
        <dbReference type="EMBL" id="KAF4456478.1"/>
    </source>
</evidence>
<dbReference type="SMART" id="SM00886">
    <property type="entry name" value="Dabb"/>
    <property type="match status" value="1"/>
</dbReference>
<organism evidence="2 3">
    <name type="scientific">Fusarium albosuccineum</name>
    <dbReference type="NCBI Taxonomy" id="1237068"/>
    <lineage>
        <taxon>Eukaryota</taxon>
        <taxon>Fungi</taxon>
        <taxon>Dikarya</taxon>
        <taxon>Ascomycota</taxon>
        <taxon>Pezizomycotina</taxon>
        <taxon>Sordariomycetes</taxon>
        <taxon>Hypocreomycetidae</taxon>
        <taxon>Hypocreales</taxon>
        <taxon>Nectriaceae</taxon>
        <taxon>Fusarium</taxon>
        <taxon>Fusarium decemcellulare species complex</taxon>
    </lineage>
</organism>
<dbReference type="Gene3D" id="3.30.70.100">
    <property type="match status" value="1"/>
</dbReference>
<name>A0A8H4KW94_9HYPO</name>
<reference evidence="2 3" key="1">
    <citation type="submission" date="2020-01" db="EMBL/GenBank/DDBJ databases">
        <title>Identification and distribution of gene clusters putatively required for synthesis of sphingolipid metabolism inhibitors in phylogenetically diverse species of the filamentous fungus Fusarium.</title>
        <authorList>
            <person name="Kim H.-S."/>
            <person name="Busman M."/>
            <person name="Brown D.W."/>
            <person name="Divon H."/>
            <person name="Uhlig S."/>
            <person name="Proctor R.H."/>
        </authorList>
    </citation>
    <scope>NUCLEOTIDE SEQUENCE [LARGE SCALE GENOMIC DNA]</scope>
    <source>
        <strain evidence="2 3">NRRL 20459</strain>
    </source>
</reference>
<dbReference type="Proteomes" id="UP000554235">
    <property type="component" value="Unassembled WGS sequence"/>
</dbReference>
<dbReference type="Pfam" id="PF07876">
    <property type="entry name" value="Dabb"/>
    <property type="match status" value="1"/>
</dbReference>
<feature type="domain" description="Stress-response A/B barrel" evidence="1">
    <location>
        <begin position="16"/>
        <end position="105"/>
    </location>
</feature>
<evidence type="ECO:0000313" key="3">
    <source>
        <dbReference type="Proteomes" id="UP000554235"/>
    </source>
</evidence>
<protein>
    <recommendedName>
        <fullName evidence="1">Stress-response A/B barrel domain-containing protein</fullName>
    </recommendedName>
</protein>
<dbReference type="PROSITE" id="PS51502">
    <property type="entry name" value="S_R_A_B_BARREL"/>
    <property type="match status" value="1"/>
</dbReference>
<sequence length="148" mass="16398">MESKLTSAGRKEPAAIIHIVRFKLKPGADPTKVQEAIAQLHKMGREIDSVRSYCVGQDVGGDYNMSASFSFDDMAGYAEYLHSPIHRKVDEIGLPLLDDMISFDITSDDDPEIADQISEMHRARYAGDEELVKLVGSLKSYTGSGFER</sequence>
<dbReference type="EMBL" id="JAADYS010002670">
    <property type="protein sequence ID" value="KAF4456478.1"/>
    <property type="molecule type" value="Genomic_DNA"/>
</dbReference>
<keyword evidence="3" id="KW-1185">Reference proteome</keyword>
<proteinExistence type="predicted"/>
<evidence type="ECO:0000259" key="1">
    <source>
        <dbReference type="PROSITE" id="PS51502"/>
    </source>
</evidence>
<dbReference type="SUPFAM" id="SSF54909">
    <property type="entry name" value="Dimeric alpha+beta barrel"/>
    <property type="match status" value="1"/>
</dbReference>
<dbReference type="OrthoDB" id="1601230at2759"/>
<dbReference type="InterPro" id="IPR011008">
    <property type="entry name" value="Dimeric_a/b-barrel"/>
</dbReference>